<sequence length="294" mass="34515">MHMKNRAATTSSGLVFHFPVAATPTKIPKLLRVLLHAQTPIRRAKDLDKIAFAEYSDTNRFNEARKLAEEVLGLIEVTQEGLMLTSDAHILLKMQEPVLYDVLHYLFYTAWRPEVPMRQARSWFYRTFCDRLWSMQDVILDKGMCQMLTQEMDGQIREEFQKVPGFSEKVSIGIQTVDGAREWLRHLQPPVIERESRREERFHRRTTCSTELFLLALSYCYRVSAIQPGMDMLVSAQRRDVICRLCLLEPRQFDRVLDRTMSIYPQLLCRGEKSRTPERSIRLHRFVTLDDLAY</sequence>
<keyword evidence="2" id="KW-1185">Reference proteome</keyword>
<dbReference type="Proteomes" id="UP000248806">
    <property type="component" value="Unassembled WGS sequence"/>
</dbReference>
<organism evidence="1 2">
    <name type="scientific">Thermosporothrix hazakensis</name>
    <dbReference type="NCBI Taxonomy" id="644383"/>
    <lineage>
        <taxon>Bacteria</taxon>
        <taxon>Bacillati</taxon>
        <taxon>Chloroflexota</taxon>
        <taxon>Ktedonobacteria</taxon>
        <taxon>Ktedonobacterales</taxon>
        <taxon>Thermosporotrichaceae</taxon>
        <taxon>Thermosporothrix</taxon>
    </lineage>
</organism>
<reference evidence="1 2" key="1">
    <citation type="submission" date="2018-06" db="EMBL/GenBank/DDBJ databases">
        <title>Genomic Encyclopedia of Archaeal and Bacterial Type Strains, Phase II (KMG-II): from individual species to whole genera.</title>
        <authorList>
            <person name="Goeker M."/>
        </authorList>
    </citation>
    <scope>NUCLEOTIDE SEQUENCE [LARGE SCALE GENOMIC DNA]</scope>
    <source>
        <strain evidence="1 2">ATCC BAA-1881</strain>
    </source>
</reference>
<dbReference type="EMBL" id="QKUF01000004">
    <property type="protein sequence ID" value="PZW32634.1"/>
    <property type="molecule type" value="Genomic_DNA"/>
</dbReference>
<gene>
    <name evidence="1" type="ORF">EI42_01726</name>
</gene>
<accession>A0A326UD43</accession>
<evidence type="ECO:0000313" key="1">
    <source>
        <dbReference type="EMBL" id="PZW32634.1"/>
    </source>
</evidence>
<dbReference type="AlphaFoldDB" id="A0A326UD43"/>
<comment type="caution">
    <text evidence="1">The sequence shown here is derived from an EMBL/GenBank/DDBJ whole genome shotgun (WGS) entry which is preliminary data.</text>
</comment>
<evidence type="ECO:0000313" key="2">
    <source>
        <dbReference type="Proteomes" id="UP000248806"/>
    </source>
</evidence>
<name>A0A326UD43_THEHA</name>
<protein>
    <submittedName>
        <fullName evidence="1">Uncharacterized protein</fullName>
    </submittedName>
</protein>
<proteinExistence type="predicted"/>